<dbReference type="AlphaFoldDB" id="A0A5J4UTA5"/>
<evidence type="ECO:0000313" key="1">
    <source>
        <dbReference type="EMBL" id="KAA6373896.1"/>
    </source>
</evidence>
<dbReference type="EMBL" id="SNRW01012380">
    <property type="protein sequence ID" value="KAA6373896.1"/>
    <property type="molecule type" value="Genomic_DNA"/>
</dbReference>
<reference evidence="1 2" key="1">
    <citation type="submission" date="2019-03" db="EMBL/GenBank/DDBJ databases">
        <title>Single cell metagenomics reveals metabolic interactions within the superorganism composed of flagellate Streblomastix strix and complex community of Bacteroidetes bacteria on its surface.</title>
        <authorList>
            <person name="Treitli S.C."/>
            <person name="Kolisko M."/>
            <person name="Husnik F."/>
            <person name="Keeling P."/>
            <person name="Hampl V."/>
        </authorList>
    </citation>
    <scope>NUCLEOTIDE SEQUENCE [LARGE SCALE GENOMIC DNA]</scope>
    <source>
        <strain evidence="1">ST1C</strain>
    </source>
</reference>
<protein>
    <submittedName>
        <fullName evidence="1">Uncharacterized protein</fullName>
    </submittedName>
</protein>
<gene>
    <name evidence="1" type="ORF">EZS28_030578</name>
</gene>
<dbReference type="Proteomes" id="UP000324800">
    <property type="component" value="Unassembled WGS sequence"/>
</dbReference>
<sequence length="69" mass="8058">MYKAPPFNMHEQSMNQTVSKLSFPSLMYEYNAPPDPNVLQQFQNTLQSFIVNLPPAKRDEFRPPPPNYD</sequence>
<name>A0A5J4UTA5_9EUKA</name>
<proteinExistence type="predicted"/>
<evidence type="ECO:0000313" key="2">
    <source>
        <dbReference type="Proteomes" id="UP000324800"/>
    </source>
</evidence>
<organism evidence="1 2">
    <name type="scientific">Streblomastix strix</name>
    <dbReference type="NCBI Taxonomy" id="222440"/>
    <lineage>
        <taxon>Eukaryota</taxon>
        <taxon>Metamonada</taxon>
        <taxon>Preaxostyla</taxon>
        <taxon>Oxymonadida</taxon>
        <taxon>Streblomastigidae</taxon>
        <taxon>Streblomastix</taxon>
    </lineage>
</organism>
<comment type="caution">
    <text evidence="1">The sequence shown here is derived from an EMBL/GenBank/DDBJ whole genome shotgun (WGS) entry which is preliminary data.</text>
</comment>
<accession>A0A5J4UTA5</accession>